<feature type="non-terminal residue" evidence="7">
    <location>
        <position position="171"/>
    </location>
</feature>
<dbReference type="GO" id="GO:0000908">
    <property type="term" value="F:taurine dioxygenase activity"/>
    <property type="evidence" value="ECO:0007669"/>
    <property type="project" value="TreeGrafter"/>
</dbReference>
<dbReference type="InterPro" id="IPR042098">
    <property type="entry name" value="TauD-like_sf"/>
</dbReference>
<proteinExistence type="inferred from homology"/>
<dbReference type="EMBL" id="UINC01195355">
    <property type="protein sequence ID" value="SVE11882.1"/>
    <property type="molecule type" value="Genomic_DNA"/>
</dbReference>
<evidence type="ECO:0000256" key="5">
    <source>
        <dbReference type="ARBA" id="ARBA00023004"/>
    </source>
</evidence>
<keyword evidence="4" id="KW-0560">Oxidoreductase</keyword>
<dbReference type="Pfam" id="PF02668">
    <property type="entry name" value="TauD"/>
    <property type="match status" value="1"/>
</dbReference>
<evidence type="ECO:0000256" key="3">
    <source>
        <dbReference type="ARBA" id="ARBA00022964"/>
    </source>
</evidence>
<dbReference type="PANTHER" id="PTHR30468:SF1">
    <property type="entry name" value="ALPHA-KETOGLUTARATE-DEPENDENT SULFONATE DIOXYGENASE"/>
    <property type="match status" value="1"/>
</dbReference>
<protein>
    <recommendedName>
        <fullName evidence="6">TauD/TfdA-like domain-containing protein</fullName>
    </recommendedName>
</protein>
<dbReference type="GO" id="GO:0006790">
    <property type="term" value="P:sulfur compound metabolic process"/>
    <property type="evidence" value="ECO:0007669"/>
    <property type="project" value="TreeGrafter"/>
</dbReference>
<accession>A0A383AVZ3</accession>
<dbReference type="PANTHER" id="PTHR30468">
    <property type="entry name" value="ALPHA-KETOGLUTARATE-DEPENDENT SULFONATE DIOXYGENASE"/>
    <property type="match status" value="1"/>
</dbReference>
<dbReference type="SUPFAM" id="SSF51197">
    <property type="entry name" value="Clavaminate synthase-like"/>
    <property type="match status" value="1"/>
</dbReference>
<dbReference type="Gene3D" id="3.60.130.10">
    <property type="entry name" value="Clavaminate synthase-like"/>
    <property type="match status" value="1"/>
</dbReference>
<organism evidence="7">
    <name type="scientific">marine metagenome</name>
    <dbReference type="NCBI Taxonomy" id="408172"/>
    <lineage>
        <taxon>unclassified sequences</taxon>
        <taxon>metagenomes</taxon>
        <taxon>ecological metagenomes</taxon>
    </lineage>
</organism>
<reference evidence="7" key="1">
    <citation type="submission" date="2018-05" db="EMBL/GenBank/DDBJ databases">
        <authorList>
            <person name="Lanie J.A."/>
            <person name="Ng W.-L."/>
            <person name="Kazmierczak K.M."/>
            <person name="Andrzejewski T.M."/>
            <person name="Davidsen T.M."/>
            <person name="Wayne K.J."/>
            <person name="Tettelin H."/>
            <person name="Glass J.I."/>
            <person name="Rusch D."/>
            <person name="Podicherti R."/>
            <person name="Tsui H.-C.T."/>
            <person name="Winkler M.E."/>
        </authorList>
    </citation>
    <scope>NUCLEOTIDE SEQUENCE</scope>
</reference>
<gene>
    <name evidence="7" type="ORF">METZ01_LOCUS464736</name>
</gene>
<evidence type="ECO:0000256" key="1">
    <source>
        <dbReference type="ARBA" id="ARBA00005896"/>
    </source>
</evidence>
<sequence length="171" mass="19324">MKRKKKALHRNYRFINVHPIAGALGAEIKGVNISRPLKREVVLEIRQAFLDHLVIFFQNQELTPQELLAFSRQFGQPMEYPQLKGLPECPMITEVIKLESEKLNFGGVWHSDTTYLESPPMGSMLYAVKIPPYGGDTLFANQYLAYETLSEGLKKTLGDLVGISTSTKLEV</sequence>
<evidence type="ECO:0000313" key="7">
    <source>
        <dbReference type="EMBL" id="SVE11882.1"/>
    </source>
</evidence>
<name>A0A383AVZ3_9ZZZZ</name>
<dbReference type="GO" id="GO:0005737">
    <property type="term" value="C:cytoplasm"/>
    <property type="evidence" value="ECO:0007669"/>
    <property type="project" value="TreeGrafter"/>
</dbReference>
<evidence type="ECO:0000256" key="2">
    <source>
        <dbReference type="ARBA" id="ARBA00022723"/>
    </source>
</evidence>
<evidence type="ECO:0000256" key="4">
    <source>
        <dbReference type="ARBA" id="ARBA00023002"/>
    </source>
</evidence>
<keyword evidence="5" id="KW-0408">Iron</keyword>
<dbReference type="AlphaFoldDB" id="A0A383AVZ3"/>
<dbReference type="GO" id="GO:0046872">
    <property type="term" value="F:metal ion binding"/>
    <property type="evidence" value="ECO:0007669"/>
    <property type="project" value="UniProtKB-KW"/>
</dbReference>
<dbReference type="InterPro" id="IPR003819">
    <property type="entry name" value="TauD/TfdA-like"/>
</dbReference>
<keyword evidence="2" id="KW-0479">Metal-binding</keyword>
<comment type="similarity">
    <text evidence="1">Belongs to the TfdA dioxygenase family.</text>
</comment>
<evidence type="ECO:0000259" key="6">
    <source>
        <dbReference type="Pfam" id="PF02668"/>
    </source>
</evidence>
<dbReference type="InterPro" id="IPR051323">
    <property type="entry name" value="AtsK-like"/>
</dbReference>
<feature type="domain" description="TauD/TfdA-like" evidence="6">
    <location>
        <begin position="17"/>
        <end position="159"/>
    </location>
</feature>
<keyword evidence="3" id="KW-0223">Dioxygenase</keyword>